<feature type="non-terminal residue" evidence="2">
    <location>
        <position position="462"/>
    </location>
</feature>
<reference evidence="2" key="1">
    <citation type="submission" date="2023-06" db="EMBL/GenBank/DDBJ databases">
        <authorList>
            <person name="Delattre M."/>
        </authorList>
    </citation>
    <scope>NUCLEOTIDE SEQUENCE</scope>
    <source>
        <strain evidence="2">AF72</strain>
    </source>
</reference>
<feature type="compositionally biased region" description="Low complexity" evidence="1">
    <location>
        <begin position="69"/>
        <end position="85"/>
    </location>
</feature>
<proteinExistence type="predicted"/>
<accession>A0AA36G364</accession>
<sequence length="462" mass="52166">MSKKVPPKWKNTPKGRGAQNTISVLQSWARKTEIDAKQRERARSGVPETVTLEDDETLDFEEIRSTMSVASAATAPGTSTPISSADVPRRFSSTPTDLLKESGALPDKLAEIRFPISEITRRWERDAVHVLARHNAAVAYPNDANGANVAAMLFFNFLRWFPNGRCVCTTHQAQHADAIRERCRAVGIAEQDITTLAKVCEQNQEIAATFRCLVLVFESPGEAMTKYKKSVDIINNKLKILCRFAVLTPRPSSGKAKSSAVGTRQILITNLGLGEWTQFGFTEMEFRDYYVDSRVGADYWDESAVSKEQEEWAGRWRQSASDLLRQTSKELQQLPSVEPQELFYADWSLVEAANPGKSIRSAVFAVEAYRNLVLSGPRAFYLFCYGSVRRSAGDSEEIQMLLATNDGFRGVYEAIHKKYRYCIEDEYDIRFKHASLSSHPKWLRLRKIVEDFILIGQFFEAC</sequence>
<evidence type="ECO:0000256" key="1">
    <source>
        <dbReference type="SAM" id="MobiDB-lite"/>
    </source>
</evidence>
<gene>
    <name evidence="2" type="ORF">MSPICULIGERA_LOCUS9802</name>
</gene>
<dbReference type="AlphaFoldDB" id="A0AA36G364"/>
<feature type="region of interest" description="Disordered" evidence="1">
    <location>
        <begin position="69"/>
        <end position="90"/>
    </location>
</feature>
<keyword evidence="3" id="KW-1185">Reference proteome</keyword>
<protein>
    <submittedName>
        <fullName evidence="2">Uncharacterized protein</fullName>
    </submittedName>
</protein>
<evidence type="ECO:0000313" key="3">
    <source>
        <dbReference type="Proteomes" id="UP001177023"/>
    </source>
</evidence>
<dbReference type="EMBL" id="CATQJA010002560">
    <property type="protein sequence ID" value="CAJ0571393.1"/>
    <property type="molecule type" value="Genomic_DNA"/>
</dbReference>
<evidence type="ECO:0000313" key="2">
    <source>
        <dbReference type="EMBL" id="CAJ0571393.1"/>
    </source>
</evidence>
<dbReference type="Proteomes" id="UP001177023">
    <property type="component" value="Unassembled WGS sequence"/>
</dbReference>
<comment type="caution">
    <text evidence="2">The sequence shown here is derived from an EMBL/GenBank/DDBJ whole genome shotgun (WGS) entry which is preliminary data.</text>
</comment>
<name>A0AA36G364_9BILA</name>
<organism evidence="2 3">
    <name type="scientific">Mesorhabditis spiculigera</name>
    <dbReference type="NCBI Taxonomy" id="96644"/>
    <lineage>
        <taxon>Eukaryota</taxon>
        <taxon>Metazoa</taxon>
        <taxon>Ecdysozoa</taxon>
        <taxon>Nematoda</taxon>
        <taxon>Chromadorea</taxon>
        <taxon>Rhabditida</taxon>
        <taxon>Rhabditina</taxon>
        <taxon>Rhabditomorpha</taxon>
        <taxon>Rhabditoidea</taxon>
        <taxon>Rhabditidae</taxon>
        <taxon>Mesorhabditinae</taxon>
        <taxon>Mesorhabditis</taxon>
    </lineage>
</organism>